<proteinExistence type="predicted"/>
<dbReference type="SUPFAM" id="SSF47370">
    <property type="entry name" value="Bromodomain"/>
    <property type="match status" value="1"/>
</dbReference>
<dbReference type="InterPro" id="IPR019787">
    <property type="entry name" value="Znf_PHD-finger"/>
</dbReference>
<keyword evidence="5" id="KW-0103">Bromodomain</keyword>
<dbReference type="InterPro" id="IPR036427">
    <property type="entry name" value="Bromodomain-like_sf"/>
</dbReference>
<accession>A0A4X1TMM3</accession>
<dbReference type="InterPro" id="IPR010919">
    <property type="entry name" value="SAND-like_dom_sf"/>
</dbReference>
<sequence>MAVSVSRRITMTRPLEEALFQHFIHQKLEIAYAINKPFPFFEGLRDNNFITDTLYRESLEACRNLVPVSRVVYNILTKLEKTFSLSFLEMLFGHINLYEYPSLMAVFKSFKNVVTSHRGWSRSAAAPQEAPASTAERSSVRPLLPLPACQGPPPSGPSLVPSVSEPAAPVQPSTEILPKPPSPAGLAKTPPGIIQEGRLTPVSSDSLILQTEDKEDTPEVPCTPSGSAPAIKDDSPKPHDPEELQEAPRMPPNKKGKKKKRCIWATPKRRHKKKCLPREGALPDHGIQEKLQGVDQETQRKDDSTGNAEVMTTAPKTKPKCARTLKPEETTDDIPEVVEERDPRSHPAGQQEPEEFHIMSCLYLTGSSEKCIQNEEGVWFTPREFEIEGKQKHKKYWKRSVLCGGKTLEHLIKKGLLICPPKRSLKRKPENSKECEVCCGGGLLLCCDTCPRAFHENCHIPPAVAKRRPWSCTFCRMREASGSQRCLRGSEGLARQMLPEEQLKCEFLLLKAYCHPQSSFFAETPCNIQDYGEPFKEAMWLDLVKERLTERVYTVAWFLRDMRLIFRNHQMFYKASDFGQIGLDLEAEFEKDLKKMFTVHEAR</sequence>
<reference evidence="12" key="2">
    <citation type="submission" date="2025-08" db="UniProtKB">
        <authorList>
            <consortium name="Ensembl"/>
        </authorList>
    </citation>
    <scope>IDENTIFICATION</scope>
</reference>
<dbReference type="Pfam" id="PF00439">
    <property type="entry name" value="Bromodomain"/>
    <property type="match status" value="1"/>
</dbReference>
<keyword evidence="1" id="KW-0597">Phosphoprotein</keyword>
<dbReference type="Ensembl" id="ENSSSCT00070019690.1">
    <property type="protein sequence ID" value="ENSSSCP00070016368.1"/>
    <property type="gene ID" value="ENSSSCG00070009985.1"/>
</dbReference>
<dbReference type="Proteomes" id="UP000314985">
    <property type="component" value="Chromosome 15"/>
</dbReference>
<dbReference type="InterPro" id="IPR001487">
    <property type="entry name" value="Bromodomain"/>
</dbReference>
<evidence type="ECO:0000259" key="9">
    <source>
        <dbReference type="PROSITE" id="PS50016"/>
    </source>
</evidence>
<evidence type="ECO:0000313" key="12">
    <source>
        <dbReference type="Ensembl" id="ENSSSCP00070016368.1"/>
    </source>
</evidence>
<dbReference type="PROSITE" id="PS01359">
    <property type="entry name" value="ZF_PHD_1"/>
    <property type="match status" value="1"/>
</dbReference>
<dbReference type="GO" id="GO:0003677">
    <property type="term" value="F:DNA binding"/>
    <property type="evidence" value="ECO:0007669"/>
    <property type="project" value="UniProtKB-KW"/>
</dbReference>
<feature type="compositionally biased region" description="Basic and acidic residues" evidence="8">
    <location>
        <begin position="231"/>
        <end position="242"/>
    </location>
</feature>
<dbReference type="Gene3D" id="3.10.390.10">
    <property type="entry name" value="SAND domain-like"/>
    <property type="match status" value="1"/>
</dbReference>
<dbReference type="PANTHER" id="PTHR46386">
    <property type="entry name" value="NUCLEAR BODY PROTEIN SP140"/>
    <property type="match status" value="1"/>
</dbReference>
<feature type="domain" description="PHD-type" evidence="9">
    <location>
        <begin position="432"/>
        <end position="478"/>
    </location>
</feature>
<dbReference type="Gene3D" id="1.20.920.10">
    <property type="entry name" value="Bromodomain-like"/>
    <property type="match status" value="1"/>
</dbReference>
<dbReference type="Gene3D" id="3.30.40.10">
    <property type="entry name" value="Zinc/RING finger domain, C3HC4 (zinc finger)"/>
    <property type="match status" value="1"/>
</dbReference>
<dbReference type="Pfam" id="PF03172">
    <property type="entry name" value="HSR"/>
    <property type="match status" value="1"/>
</dbReference>
<dbReference type="SMART" id="SM00249">
    <property type="entry name" value="PHD"/>
    <property type="match status" value="1"/>
</dbReference>
<reference evidence="12 13" key="1">
    <citation type="submission" date="2017-08" db="EMBL/GenBank/DDBJ databases">
        <title>USMARCv1.0.</title>
        <authorList>
            <person name="Hannum G.I."/>
            <person name="Koren S."/>
            <person name="Schroeder S.G."/>
            <person name="Chin S.C."/>
            <person name="Nonneman D.J."/>
            <person name="Becker S.A."/>
            <person name="Rosen B.D."/>
            <person name="Bickhart D.M."/>
            <person name="Putnam N.H."/>
            <person name="Green R.E."/>
            <person name="Tuggle C.K."/>
            <person name="Liu H."/>
            <person name="Rohrer G.A."/>
            <person name="Warr A."/>
            <person name="Hall R."/>
            <person name="Kim K."/>
            <person name="Hume D.A."/>
            <person name="Talbot R."/>
            <person name="Chow W."/>
            <person name="Howe K."/>
            <person name="Schwartz A.S."/>
            <person name="Watson M."/>
            <person name="Archibald A.L."/>
            <person name="Phillippy A.M."/>
            <person name="Smith T.P.L."/>
        </authorList>
    </citation>
    <scope>NUCLEOTIDE SEQUENCE [LARGE SCALE GENOMIC DNA]</scope>
</reference>
<dbReference type="InterPro" id="IPR043563">
    <property type="entry name" value="Sp110/Sp140/Sp140L-like"/>
</dbReference>
<dbReference type="InterPro" id="IPR001965">
    <property type="entry name" value="Znf_PHD"/>
</dbReference>
<evidence type="ECO:0000313" key="13">
    <source>
        <dbReference type="Proteomes" id="UP000314985"/>
    </source>
</evidence>
<dbReference type="InterPro" id="IPR019786">
    <property type="entry name" value="Zinc_finger_PHD-type_CS"/>
</dbReference>
<dbReference type="FunFam" id="3.30.40.10:FF:000294">
    <property type="entry name" value="Nuclear autoantigen Sp-100"/>
    <property type="match status" value="1"/>
</dbReference>
<evidence type="ECO:0000256" key="3">
    <source>
        <dbReference type="ARBA" id="ARBA00022771"/>
    </source>
</evidence>
<evidence type="ECO:0000256" key="6">
    <source>
        <dbReference type="ARBA" id="ARBA00023125"/>
    </source>
</evidence>
<dbReference type="GO" id="GO:0008270">
    <property type="term" value="F:zinc ion binding"/>
    <property type="evidence" value="ECO:0007669"/>
    <property type="project" value="UniProtKB-KW"/>
</dbReference>
<dbReference type="PROSITE" id="PS50016">
    <property type="entry name" value="ZF_PHD_2"/>
    <property type="match status" value="1"/>
</dbReference>
<evidence type="ECO:0000256" key="7">
    <source>
        <dbReference type="PROSITE-ProRule" id="PRU00146"/>
    </source>
</evidence>
<dbReference type="SMART" id="SM00258">
    <property type="entry name" value="SAND"/>
    <property type="match status" value="1"/>
</dbReference>
<keyword evidence="4" id="KW-0862">Zinc</keyword>
<feature type="compositionally biased region" description="Low complexity" evidence="8">
    <location>
        <begin position="157"/>
        <end position="166"/>
    </location>
</feature>
<evidence type="ECO:0000259" key="10">
    <source>
        <dbReference type="PROSITE" id="PS50864"/>
    </source>
</evidence>
<evidence type="ECO:0000256" key="8">
    <source>
        <dbReference type="SAM" id="MobiDB-lite"/>
    </source>
</evidence>
<dbReference type="FunFam" id="1.20.920.10:FF:000028">
    <property type="entry name" value="Nuclear autoantigen Sp-100"/>
    <property type="match status" value="1"/>
</dbReference>
<keyword evidence="3 7" id="KW-0863">Zinc-finger</keyword>
<dbReference type="SUPFAM" id="SSF57903">
    <property type="entry name" value="FYVE/PHD zinc finger"/>
    <property type="match status" value="1"/>
</dbReference>
<dbReference type="PROSITE" id="PS50864">
    <property type="entry name" value="SAND"/>
    <property type="match status" value="1"/>
</dbReference>
<dbReference type="GO" id="GO:0031981">
    <property type="term" value="C:nuclear lumen"/>
    <property type="evidence" value="ECO:0007669"/>
    <property type="project" value="UniProtKB-ARBA"/>
</dbReference>
<dbReference type="SMART" id="SM00297">
    <property type="entry name" value="BROMO"/>
    <property type="match status" value="1"/>
</dbReference>
<feature type="domain" description="SAND" evidence="10">
    <location>
        <begin position="359"/>
        <end position="418"/>
    </location>
</feature>
<evidence type="ECO:0000256" key="5">
    <source>
        <dbReference type="ARBA" id="ARBA00023117"/>
    </source>
</evidence>
<dbReference type="PANTHER" id="PTHR46386:SF7">
    <property type="entry name" value="SP110 NUCLEAR BODY PROTEIN"/>
    <property type="match status" value="1"/>
</dbReference>
<dbReference type="PROSITE" id="PS51414">
    <property type="entry name" value="HSR"/>
    <property type="match status" value="1"/>
</dbReference>
<name>A0A4X1TMM3_PIG</name>
<dbReference type="AlphaFoldDB" id="A0A4X1TMM3"/>
<dbReference type="InterPro" id="IPR004865">
    <property type="entry name" value="HSR_dom"/>
</dbReference>
<dbReference type="InterPro" id="IPR011011">
    <property type="entry name" value="Znf_FYVE_PHD"/>
</dbReference>
<evidence type="ECO:0000256" key="1">
    <source>
        <dbReference type="ARBA" id="ARBA00022553"/>
    </source>
</evidence>
<dbReference type="SUPFAM" id="SSF63763">
    <property type="entry name" value="SAND domain-like"/>
    <property type="match status" value="1"/>
</dbReference>
<evidence type="ECO:0000259" key="11">
    <source>
        <dbReference type="PROSITE" id="PS51414"/>
    </source>
</evidence>
<dbReference type="InterPro" id="IPR013083">
    <property type="entry name" value="Znf_RING/FYVE/PHD"/>
</dbReference>
<keyword evidence="2" id="KW-0479">Metal-binding</keyword>
<feature type="domain" description="HSR" evidence="11">
    <location>
        <begin position="1"/>
        <end position="115"/>
    </location>
</feature>
<feature type="compositionally biased region" description="Low complexity" evidence="8">
    <location>
        <begin position="123"/>
        <end position="136"/>
    </location>
</feature>
<feature type="region of interest" description="Disordered" evidence="8">
    <location>
        <begin position="122"/>
        <end position="332"/>
    </location>
</feature>
<evidence type="ECO:0000256" key="4">
    <source>
        <dbReference type="ARBA" id="ARBA00022833"/>
    </source>
</evidence>
<organism evidence="12 13">
    <name type="scientific">Sus scrofa</name>
    <name type="common">Pig</name>
    <dbReference type="NCBI Taxonomy" id="9823"/>
    <lineage>
        <taxon>Eukaryota</taxon>
        <taxon>Metazoa</taxon>
        <taxon>Chordata</taxon>
        <taxon>Craniata</taxon>
        <taxon>Vertebrata</taxon>
        <taxon>Euteleostomi</taxon>
        <taxon>Mammalia</taxon>
        <taxon>Eutheria</taxon>
        <taxon>Laurasiatheria</taxon>
        <taxon>Artiodactyla</taxon>
        <taxon>Suina</taxon>
        <taxon>Suidae</taxon>
        <taxon>Sus</taxon>
    </lineage>
</organism>
<keyword evidence="6" id="KW-0238">DNA-binding</keyword>
<feature type="compositionally biased region" description="Basic residues" evidence="8">
    <location>
        <begin position="252"/>
        <end position="275"/>
    </location>
</feature>
<evidence type="ECO:0000256" key="2">
    <source>
        <dbReference type="ARBA" id="ARBA00022723"/>
    </source>
</evidence>
<dbReference type="Pfam" id="PF01342">
    <property type="entry name" value="SAND"/>
    <property type="match status" value="1"/>
</dbReference>
<dbReference type="InterPro" id="IPR000770">
    <property type="entry name" value="SAND_dom"/>
</dbReference>
<protein>
    <submittedName>
        <fullName evidence="12">SP110 nuclear body protein</fullName>
    </submittedName>
</protein>